<feature type="non-terminal residue" evidence="1">
    <location>
        <position position="1"/>
    </location>
</feature>
<organism evidence="1 2">
    <name type="scientific">Reticulomyxa filosa</name>
    <dbReference type="NCBI Taxonomy" id="46433"/>
    <lineage>
        <taxon>Eukaryota</taxon>
        <taxon>Sar</taxon>
        <taxon>Rhizaria</taxon>
        <taxon>Retaria</taxon>
        <taxon>Foraminifera</taxon>
        <taxon>Monothalamids</taxon>
        <taxon>Reticulomyxidae</taxon>
        <taxon>Reticulomyxa</taxon>
    </lineage>
</organism>
<accession>X6NP79</accession>
<evidence type="ECO:0000313" key="2">
    <source>
        <dbReference type="Proteomes" id="UP000023152"/>
    </source>
</evidence>
<sequence>THTTCQLLFSFHLSNNYPKFEVSPVSQNNHLKKMPATKKVKYETYSLNNTTMKNCHAKENQLYLTTAIENLELLQLKRQPNSSENKKSQILCIVIIHQHELLVTNLRHNTSKAKKHTKMFRWYKSSFTFLEKKNPVFFGGEKNIM</sequence>
<keyword evidence="2" id="KW-1185">Reference proteome</keyword>
<protein>
    <submittedName>
        <fullName evidence="1">Uncharacterized protein</fullName>
    </submittedName>
</protein>
<reference evidence="1 2" key="1">
    <citation type="journal article" date="2013" name="Curr. Biol.">
        <title>The Genome of the Foraminiferan Reticulomyxa filosa.</title>
        <authorList>
            <person name="Glockner G."/>
            <person name="Hulsmann N."/>
            <person name="Schleicher M."/>
            <person name="Noegel A.A."/>
            <person name="Eichinger L."/>
            <person name="Gallinger C."/>
            <person name="Pawlowski J."/>
            <person name="Sierra R."/>
            <person name="Euteneuer U."/>
            <person name="Pillet L."/>
            <person name="Moustafa A."/>
            <person name="Platzer M."/>
            <person name="Groth M."/>
            <person name="Szafranski K."/>
            <person name="Schliwa M."/>
        </authorList>
    </citation>
    <scope>NUCLEOTIDE SEQUENCE [LARGE SCALE GENOMIC DNA]</scope>
</reference>
<dbReference type="AlphaFoldDB" id="X6NP79"/>
<dbReference type="Proteomes" id="UP000023152">
    <property type="component" value="Unassembled WGS sequence"/>
</dbReference>
<proteinExistence type="predicted"/>
<name>X6NP79_RETFI</name>
<gene>
    <name evidence="1" type="ORF">RFI_09305</name>
</gene>
<dbReference type="EMBL" id="ASPP01007020">
    <property type="protein sequence ID" value="ETO27826.1"/>
    <property type="molecule type" value="Genomic_DNA"/>
</dbReference>
<comment type="caution">
    <text evidence="1">The sequence shown here is derived from an EMBL/GenBank/DDBJ whole genome shotgun (WGS) entry which is preliminary data.</text>
</comment>
<evidence type="ECO:0000313" key="1">
    <source>
        <dbReference type="EMBL" id="ETO27826.1"/>
    </source>
</evidence>